<gene>
    <name evidence="2" type="ORF">VFH_II051640</name>
</gene>
<keyword evidence="3" id="KW-1185">Reference proteome</keyword>
<accession>A0AAV0ZEG5</accession>
<dbReference type="EMBL" id="OX451737">
    <property type="protein sequence ID" value="CAI8596786.1"/>
    <property type="molecule type" value="Genomic_DNA"/>
</dbReference>
<dbReference type="AlphaFoldDB" id="A0AAV0ZEG5"/>
<proteinExistence type="predicted"/>
<name>A0AAV0ZEG5_VICFA</name>
<feature type="region of interest" description="Disordered" evidence="1">
    <location>
        <begin position="72"/>
        <end position="113"/>
    </location>
</feature>
<evidence type="ECO:0000313" key="2">
    <source>
        <dbReference type="EMBL" id="CAI8596786.1"/>
    </source>
</evidence>
<sequence length="113" mass="13045">MVANLRALKSLEKRIKWALRSVQDCYQPLINSSMSSNPIPNWNWEGTRLSYDSAAETDYTNEDMIEEFLMGGCDARPSTQPQNEEGNRRTGQRTRRAPSCETHRRLTRPGQNR</sequence>
<dbReference type="Proteomes" id="UP001157006">
    <property type="component" value="Chromosome 2"/>
</dbReference>
<evidence type="ECO:0000313" key="3">
    <source>
        <dbReference type="Proteomes" id="UP001157006"/>
    </source>
</evidence>
<organism evidence="2 3">
    <name type="scientific">Vicia faba</name>
    <name type="common">Broad bean</name>
    <name type="synonym">Faba vulgaris</name>
    <dbReference type="NCBI Taxonomy" id="3906"/>
    <lineage>
        <taxon>Eukaryota</taxon>
        <taxon>Viridiplantae</taxon>
        <taxon>Streptophyta</taxon>
        <taxon>Embryophyta</taxon>
        <taxon>Tracheophyta</taxon>
        <taxon>Spermatophyta</taxon>
        <taxon>Magnoliopsida</taxon>
        <taxon>eudicotyledons</taxon>
        <taxon>Gunneridae</taxon>
        <taxon>Pentapetalae</taxon>
        <taxon>rosids</taxon>
        <taxon>fabids</taxon>
        <taxon>Fabales</taxon>
        <taxon>Fabaceae</taxon>
        <taxon>Papilionoideae</taxon>
        <taxon>50 kb inversion clade</taxon>
        <taxon>NPAAA clade</taxon>
        <taxon>Hologalegina</taxon>
        <taxon>IRL clade</taxon>
        <taxon>Fabeae</taxon>
        <taxon>Vicia</taxon>
    </lineage>
</organism>
<reference evidence="2 3" key="1">
    <citation type="submission" date="2023-01" db="EMBL/GenBank/DDBJ databases">
        <authorList>
            <person name="Kreplak J."/>
        </authorList>
    </citation>
    <scope>NUCLEOTIDE SEQUENCE [LARGE SCALE GENOMIC DNA]</scope>
</reference>
<evidence type="ECO:0000256" key="1">
    <source>
        <dbReference type="SAM" id="MobiDB-lite"/>
    </source>
</evidence>
<protein>
    <submittedName>
        <fullName evidence="2">Uncharacterized protein</fullName>
    </submittedName>
</protein>